<gene>
    <name evidence="1" type="ORF">A2822_01550</name>
</gene>
<organism evidence="1 2">
    <name type="scientific">Candidatus Staskawiczbacteria bacterium RIFCSPHIGHO2_01_FULL_41_41</name>
    <dbReference type="NCBI Taxonomy" id="1802203"/>
    <lineage>
        <taxon>Bacteria</taxon>
        <taxon>Candidatus Staskawicziibacteriota</taxon>
    </lineage>
</organism>
<evidence type="ECO:0000313" key="2">
    <source>
        <dbReference type="Proteomes" id="UP000178774"/>
    </source>
</evidence>
<dbReference type="EMBL" id="MHOP01000005">
    <property type="protein sequence ID" value="OGZ66420.1"/>
    <property type="molecule type" value="Genomic_DNA"/>
</dbReference>
<dbReference type="AlphaFoldDB" id="A0A1G2HW33"/>
<dbReference type="Proteomes" id="UP000178774">
    <property type="component" value="Unassembled WGS sequence"/>
</dbReference>
<comment type="caution">
    <text evidence="1">The sequence shown here is derived from an EMBL/GenBank/DDBJ whole genome shotgun (WGS) entry which is preliminary data.</text>
</comment>
<accession>A0A1G2HW33</accession>
<proteinExistence type="predicted"/>
<reference evidence="1 2" key="1">
    <citation type="journal article" date="2016" name="Nat. Commun.">
        <title>Thousands of microbial genomes shed light on interconnected biogeochemical processes in an aquifer system.</title>
        <authorList>
            <person name="Anantharaman K."/>
            <person name="Brown C.T."/>
            <person name="Hug L.A."/>
            <person name="Sharon I."/>
            <person name="Castelle C.J."/>
            <person name="Probst A.J."/>
            <person name="Thomas B.C."/>
            <person name="Singh A."/>
            <person name="Wilkins M.J."/>
            <person name="Karaoz U."/>
            <person name="Brodie E.L."/>
            <person name="Williams K.H."/>
            <person name="Hubbard S.S."/>
            <person name="Banfield J.F."/>
        </authorList>
    </citation>
    <scope>NUCLEOTIDE SEQUENCE [LARGE SCALE GENOMIC DNA]</scope>
</reference>
<sequence length="63" mass="6899">MSRSCSEGVSPKVHRIAGWLGPAERATCKRELSEDFSQEKILASLLVEYPSGAIQSGFFVQNV</sequence>
<name>A0A1G2HW33_9BACT</name>
<protein>
    <submittedName>
        <fullName evidence="1">Uncharacterized protein</fullName>
    </submittedName>
</protein>
<evidence type="ECO:0000313" key="1">
    <source>
        <dbReference type="EMBL" id="OGZ66420.1"/>
    </source>
</evidence>